<evidence type="ECO:0000256" key="4">
    <source>
        <dbReference type="ARBA" id="ARBA00023163"/>
    </source>
</evidence>
<evidence type="ECO:0000259" key="7">
    <source>
        <dbReference type="Pfam" id="PF22029"/>
    </source>
</evidence>
<feature type="domain" description="RNA polymerase sigma-70 region 4" evidence="6">
    <location>
        <begin position="116"/>
        <end position="162"/>
    </location>
</feature>
<dbReference type="Gene3D" id="1.10.1740.10">
    <property type="match status" value="1"/>
</dbReference>
<dbReference type="InterPro" id="IPR039425">
    <property type="entry name" value="RNA_pol_sigma-70-like"/>
</dbReference>
<dbReference type="InterPro" id="IPR007630">
    <property type="entry name" value="RNA_pol_sigma70_r4"/>
</dbReference>
<protein>
    <submittedName>
        <fullName evidence="8">RNA polymerase sigma-70 factor (ECF subfamily)</fullName>
    </submittedName>
</protein>
<dbReference type="PANTHER" id="PTHR43133:SF25">
    <property type="entry name" value="RNA POLYMERASE SIGMA FACTOR RFAY-RELATED"/>
    <property type="match status" value="1"/>
</dbReference>
<reference evidence="8 9" key="1">
    <citation type="submission" date="2023-07" db="EMBL/GenBank/DDBJ databases">
        <title>Sorghum-associated microbial communities from plants grown in Nebraska, USA.</title>
        <authorList>
            <person name="Schachtman D."/>
        </authorList>
    </citation>
    <scope>NUCLEOTIDE SEQUENCE [LARGE SCALE GENOMIC DNA]</scope>
    <source>
        <strain evidence="8 9">584</strain>
    </source>
</reference>
<dbReference type="InterPro" id="IPR053866">
    <property type="entry name" value="PhyR_sigma2"/>
</dbReference>
<dbReference type="Pfam" id="PF04545">
    <property type="entry name" value="Sigma70_r4"/>
    <property type="match status" value="1"/>
</dbReference>
<keyword evidence="2" id="KW-0805">Transcription regulation</keyword>
<feature type="domain" description="PhyR sigma2" evidence="7">
    <location>
        <begin position="16"/>
        <end position="65"/>
    </location>
</feature>
<sequence>MSAISATTERQFLTTVAPCIPDLRRFAITLTRNHADADDLLQDTLFRAVRKLHLWQPGSNMIAWLAVMMRRLYLSKFVGNKHSRAQTIPIDDWDGSTPATQMQRIEVTEVAARWRTLSKDHRDILSIVAVWGASYEEASAHLQIPTGTIRSRLARARGHLRQEPEPVRQAVLKPGVRSRSPGPSRPPGPSVRTG</sequence>
<dbReference type="InterPro" id="IPR036388">
    <property type="entry name" value="WH-like_DNA-bd_sf"/>
</dbReference>
<gene>
    <name evidence="8" type="ORF">E9232_003266</name>
</gene>
<organism evidence="8 9">
    <name type="scientific">Inquilinus ginsengisoli</name>
    <dbReference type="NCBI Taxonomy" id="363840"/>
    <lineage>
        <taxon>Bacteria</taxon>
        <taxon>Pseudomonadati</taxon>
        <taxon>Pseudomonadota</taxon>
        <taxon>Alphaproteobacteria</taxon>
        <taxon>Rhodospirillales</taxon>
        <taxon>Rhodospirillaceae</taxon>
        <taxon>Inquilinus</taxon>
    </lineage>
</organism>
<dbReference type="InterPro" id="IPR014284">
    <property type="entry name" value="RNA_pol_sigma-70_dom"/>
</dbReference>
<keyword evidence="4" id="KW-0804">Transcription</keyword>
<evidence type="ECO:0000313" key="8">
    <source>
        <dbReference type="EMBL" id="MDR6290740.1"/>
    </source>
</evidence>
<comment type="caution">
    <text evidence="8">The sequence shown here is derived from an EMBL/GenBank/DDBJ whole genome shotgun (WGS) entry which is preliminary data.</text>
</comment>
<keyword evidence="3" id="KW-0731">Sigma factor</keyword>
<dbReference type="InterPro" id="IPR013325">
    <property type="entry name" value="RNA_pol_sigma_r2"/>
</dbReference>
<comment type="similarity">
    <text evidence="1">Belongs to the sigma-70 factor family. ECF subfamily.</text>
</comment>
<dbReference type="RefSeq" id="WP_309795389.1">
    <property type="nucleotide sequence ID" value="NZ_JAVDPW010000005.1"/>
</dbReference>
<dbReference type="SUPFAM" id="SSF88946">
    <property type="entry name" value="Sigma2 domain of RNA polymerase sigma factors"/>
    <property type="match status" value="1"/>
</dbReference>
<keyword evidence="9" id="KW-1185">Reference proteome</keyword>
<dbReference type="InterPro" id="IPR013324">
    <property type="entry name" value="RNA_pol_sigma_r3/r4-like"/>
</dbReference>
<feature type="region of interest" description="Disordered" evidence="5">
    <location>
        <begin position="160"/>
        <end position="194"/>
    </location>
</feature>
<evidence type="ECO:0000256" key="5">
    <source>
        <dbReference type="SAM" id="MobiDB-lite"/>
    </source>
</evidence>
<dbReference type="Gene3D" id="1.10.10.10">
    <property type="entry name" value="Winged helix-like DNA-binding domain superfamily/Winged helix DNA-binding domain"/>
    <property type="match status" value="1"/>
</dbReference>
<name>A0ABU1JQ45_9PROT</name>
<feature type="compositionally biased region" description="Pro residues" evidence="5">
    <location>
        <begin position="183"/>
        <end position="194"/>
    </location>
</feature>
<dbReference type="PANTHER" id="PTHR43133">
    <property type="entry name" value="RNA POLYMERASE ECF-TYPE SIGMA FACTO"/>
    <property type="match status" value="1"/>
</dbReference>
<dbReference type="Proteomes" id="UP001262410">
    <property type="component" value="Unassembled WGS sequence"/>
</dbReference>
<evidence type="ECO:0000256" key="1">
    <source>
        <dbReference type="ARBA" id="ARBA00010641"/>
    </source>
</evidence>
<evidence type="ECO:0000313" key="9">
    <source>
        <dbReference type="Proteomes" id="UP001262410"/>
    </source>
</evidence>
<dbReference type="EMBL" id="JAVDPW010000005">
    <property type="protein sequence ID" value="MDR6290740.1"/>
    <property type="molecule type" value="Genomic_DNA"/>
</dbReference>
<evidence type="ECO:0000259" key="6">
    <source>
        <dbReference type="Pfam" id="PF04545"/>
    </source>
</evidence>
<dbReference type="NCBIfam" id="TIGR02937">
    <property type="entry name" value="sigma70-ECF"/>
    <property type="match status" value="1"/>
</dbReference>
<dbReference type="Pfam" id="PF22029">
    <property type="entry name" value="PhyR_sigma2"/>
    <property type="match status" value="1"/>
</dbReference>
<evidence type="ECO:0000256" key="2">
    <source>
        <dbReference type="ARBA" id="ARBA00023015"/>
    </source>
</evidence>
<evidence type="ECO:0000256" key="3">
    <source>
        <dbReference type="ARBA" id="ARBA00023082"/>
    </source>
</evidence>
<dbReference type="SUPFAM" id="SSF88659">
    <property type="entry name" value="Sigma3 and sigma4 domains of RNA polymerase sigma factors"/>
    <property type="match status" value="1"/>
</dbReference>
<accession>A0ABU1JQ45</accession>
<proteinExistence type="inferred from homology"/>